<reference evidence="1 2" key="1">
    <citation type="journal article" date="2016" name="Mol. Biol. Evol.">
        <title>Comparative Genomics of Early-Diverging Mushroom-Forming Fungi Provides Insights into the Origins of Lignocellulose Decay Capabilities.</title>
        <authorList>
            <person name="Nagy L.G."/>
            <person name="Riley R."/>
            <person name="Tritt A."/>
            <person name="Adam C."/>
            <person name="Daum C."/>
            <person name="Floudas D."/>
            <person name="Sun H."/>
            <person name="Yadav J.S."/>
            <person name="Pangilinan J."/>
            <person name="Larsson K.H."/>
            <person name="Matsuura K."/>
            <person name="Barry K."/>
            <person name="Labutti K."/>
            <person name="Kuo R."/>
            <person name="Ohm R.A."/>
            <person name="Bhattacharya S.S."/>
            <person name="Shirouzu T."/>
            <person name="Yoshinaga Y."/>
            <person name="Martin F.M."/>
            <person name="Grigoriev I.V."/>
            <person name="Hibbett D.S."/>
        </authorList>
    </citation>
    <scope>NUCLEOTIDE SEQUENCE [LARGE SCALE GENOMIC DNA]</scope>
    <source>
        <strain evidence="1 2">HHB12029</strain>
    </source>
</reference>
<sequence length="190" mass="21337">MRPSAVVGLANIDRQKIARHLSVRFSSSAQAVLPLVPQSIEVWGKVRRLDGGDTIHAFKVVKMRPDSRDATFVRYSLDVDRFAHRARWESDFETRAFFGQLQRIFVLPLPPLPQYAQSESQVILLAEVRQCAGVSQPKADGPYYYNGSLGVPEVIDLACIECLIGRVEDRGQWGIVDRSNALSRVLMPED</sequence>
<dbReference type="InParanoid" id="A0A166NFR9"/>
<dbReference type="STRING" id="1314781.A0A166NFR9"/>
<proteinExistence type="predicted"/>
<organism evidence="1 2">
    <name type="scientific">Exidia glandulosa HHB12029</name>
    <dbReference type="NCBI Taxonomy" id="1314781"/>
    <lineage>
        <taxon>Eukaryota</taxon>
        <taxon>Fungi</taxon>
        <taxon>Dikarya</taxon>
        <taxon>Basidiomycota</taxon>
        <taxon>Agaricomycotina</taxon>
        <taxon>Agaricomycetes</taxon>
        <taxon>Auriculariales</taxon>
        <taxon>Exidiaceae</taxon>
        <taxon>Exidia</taxon>
    </lineage>
</organism>
<keyword evidence="2" id="KW-1185">Reference proteome</keyword>
<evidence type="ECO:0000313" key="1">
    <source>
        <dbReference type="EMBL" id="KZV79110.1"/>
    </source>
</evidence>
<name>A0A166NFR9_EXIGL</name>
<dbReference type="Proteomes" id="UP000077266">
    <property type="component" value="Unassembled WGS sequence"/>
</dbReference>
<dbReference type="OrthoDB" id="6613063at2759"/>
<dbReference type="EMBL" id="KV426681">
    <property type="protein sequence ID" value="KZV79110.1"/>
    <property type="molecule type" value="Genomic_DNA"/>
</dbReference>
<protein>
    <submittedName>
        <fullName evidence="1">Uncharacterized protein</fullName>
    </submittedName>
</protein>
<accession>A0A166NFR9</accession>
<dbReference type="AlphaFoldDB" id="A0A166NFR9"/>
<evidence type="ECO:0000313" key="2">
    <source>
        <dbReference type="Proteomes" id="UP000077266"/>
    </source>
</evidence>
<gene>
    <name evidence="1" type="ORF">EXIGLDRAFT_632649</name>
</gene>